<protein>
    <submittedName>
        <fullName evidence="1">Uncharacterized protein</fullName>
    </submittedName>
</protein>
<reference evidence="1 2" key="1">
    <citation type="journal article" date="2014" name="Genome Announc.">
        <title>Draft Genome Sequence of the Haloacid-Degrading Burkholderia caribensis Strain MBA4.</title>
        <authorList>
            <person name="Pan Y."/>
            <person name="Kong K.F."/>
            <person name="Tsang J.S."/>
        </authorList>
    </citation>
    <scope>NUCLEOTIDE SEQUENCE [LARGE SCALE GENOMIC DNA]</scope>
    <source>
        <strain evidence="1 2">MBA4</strain>
    </source>
</reference>
<sequence>MLSFPQILQEGLKLTDGMDGVGHHSTFNGCIRFHRETGSEPYRDDV</sequence>
<proteinExistence type="predicted"/>
<dbReference type="Proteomes" id="UP000019146">
    <property type="component" value="Chromosome 1"/>
</dbReference>
<dbReference type="AlphaFoldDB" id="A0A0N7JTR1"/>
<gene>
    <name evidence="1" type="ORF">K788_0007803</name>
</gene>
<organism evidence="1 2">
    <name type="scientific">Paraburkholderia caribensis MBA4</name>
    <dbReference type="NCBI Taxonomy" id="1323664"/>
    <lineage>
        <taxon>Bacteria</taxon>
        <taxon>Pseudomonadati</taxon>
        <taxon>Pseudomonadota</taxon>
        <taxon>Betaproteobacteria</taxon>
        <taxon>Burkholderiales</taxon>
        <taxon>Burkholderiaceae</taxon>
        <taxon>Paraburkholderia</taxon>
    </lineage>
</organism>
<evidence type="ECO:0000313" key="2">
    <source>
        <dbReference type="Proteomes" id="UP000019146"/>
    </source>
</evidence>
<evidence type="ECO:0000313" key="1">
    <source>
        <dbReference type="EMBL" id="ALL64317.1"/>
    </source>
</evidence>
<name>A0A0N7JTR1_9BURK</name>
<dbReference type="KEGG" id="bcai:K788_0007803"/>
<dbReference type="EMBL" id="CP012746">
    <property type="protein sequence ID" value="ALL64317.1"/>
    <property type="molecule type" value="Genomic_DNA"/>
</dbReference>
<accession>A0A0N7JTR1</accession>